<gene>
    <name evidence="2" type="ORF">DIATSA_LOCUS878</name>
</gene>
<feature type="domain" description="FP protein C-terminal" evidence="1">
    <location>
        <begin position="271"/>
        <end position="322"/>
    </location>
</feature>
<dbReference type="AlphaFoldDB" id="A0A9N9N1G3"/>
<reference evidence="2" key="2">
    <citation type="submission" date="2022-10" db="EMBL/GenBank/DDBJ databases">
        <authorList>
            <consortium name="ENA_rothamsted_submissions"/>
            <consortium name="culmorum"/>
            <person name="King R."/>
        </authorList>
    </citation>
    <scope>NUCLEOTIDE SEQUENCE</scope>
</reference>
<keyword evidence="3" id="KW-1185">Reference proteome</keyword>
<sequence>MTSDHKSKWKCALCLCQQPKQQNENTPVRTDNHNVTLRRAMPSNLSGTSSRPTETIEMDVSFSSSDGFAVVSQEQSLESPSDFRVLVTEIRLLRQEILSMNNNIRDLKTVVSDLSSKLCECDKRIDNVCARVEDLESRIGTPCDGALADTVAQLKAELNDRDQEMLLNQIEFTGVPEQKGENPVSTTMVLAKKIGVSLAECDVVSALRVGRVIVATETEHSVRPRPLVLTLTRRAVRDQLLQAARVRRAATTEGTGMAGPPTRFFVNERLTRQNRYLFFKARELKSRFNWRFVWTKQGRIYVRENAGLDSLPCRIRTENDLIRVFGVSSV</sequence>
<dbReference type="OrthoDB" id="7477775at2759"/>
<dbReference type="InterPro" id="IPR057251">
    <property type="entry name" value="FP_C"/>
</dbReference>
<accession>A0A9N9N1G3</accession>
<evidence type="ECO:0000313" key="2">
    <source>
        <dbReference type="EMBL" id="CAG9782636.1"/>
    </source>
</evidence>
<name>A0A9N9N1G3_9NEOP</name>
<reference evidence="2" key="1">
    <citation type="submission" date="2021-12" db="EMBL/GenBank/DDBJ databases">
        <authorList>
            <person name="King R."/>
        </authorList>
    </citation>
    <scope>NUCLEOTIDE SEQUENCE</scope>
</reference>
<protein>
    <recommendedName>
        <fullName evidence="1">FP protein C-terminal domain-containing protein</fullName>
    </recommendedName>
</protein>
<evidence type="ECO:0000313" key="3">
    <source>
        <dbReference type="Proteomes" id="UP001153714"/>
    </source>
</evidence>
<organism evidence="2 3">
    <name type="scientific">Diatraea saccharalis</name>
    <name type="common">sugarcane borer</name>
    <dbReference type="NCBI Taxonomy" id="40085"/>
    <lineage>
        <taxon>Eukaryota</taxon>
        <taxon>Metazoa</taxon>
        <taxon>Ecdysozoa</taxon>
        <taxon>Arthropoda</taxon>
        <taxon>Hexapoda</taxon>
        <taxon>Insecta</taxon>
        <taxon>Pterygota</taxon>
        <taxon>Neoptera</taxon>
        <taxon>Endopterygota</taxon>
        <taxon>Lepidoptera</taxon>
        <taxon>Glossata</taxon>
        <taxon>Ditrysia</taxon>
        <taxon>Pyraloidea</taxon>
        <taxon>Crambidae</taxon>
        <taxon>Crambinae</taxon>
        <taxon>Diatraea</taxon>
    </lineage>
</organism>
<proteinExistence type="predicted"/>
<dbReference type="EMBL" id="OU893332">
    <property type="protein sequence ID" value="CAG9782636.1"/>
    <property type="molecule type" value="Genomic_DNA"/>
</dbReference>
<evidence type="ECO:0000259" key="1">
    <source>
        <dbReference type="Pfam" id="PF25298"/>
    </source>
</evidence>
<dbReference type="Proteomes" id="UP001153714">
    <property type="component" value="Chromosome 1"/>
</dbReference>
<dbReference type="Pfam" id="PF25298">
    <property type="entry name" value="Baculo_FP_2nd"/>
    <property type="match status" value="1"/>
</dbReference>